<dbReference type="OrthoDB" id="127986at2759"/>
<dbReference type="Proteomes" id="UP000441208">
    <property type="component" value="Unassembled WGS sequence"/>
</dbReference>
<evidence type="ECO:0000313" key="14">
    <source>
        <dbReference type="Proteomes" id="UP000440367"/>
    </source>
</evidence>
<evidence type="ECO:0000313" key="12">
    <source>
        <dbReference type="Proteomes" id="UP000433483"/>
    </source>
</evidence>
<dbReference type="EMBL" id="QXFW01000081">
    <property type="protein sequence ID" value="KAE9026222.1"/>
    <property type="molecule type" value="Genomic_DNA"/>
</dbReference>
<evidence type="ECO:0000313" key="6">
    <source>
        <dbReference type="EMBL" id="KAE9152785.1"/>
    </source>
</evidence>
<dbReference type="EMBL" id="QXGE01000088">
    <property type="protein sequence ID" value="KAE9325436.1"/>
    <property type="molecule type" value="Genomic_DNA"/>
</dbReference>
<protein>
    <recommendedName>
        <fullName evidence="20">Reverse transcriptase Ty1/copia-type domain-containing protein</fullName>
    </recommendedName>
</protein>
<dbReference type="Proteomes" id="UP000429523">
    <property type="component" value="Unassembled WGS sequence"/>
</dbReference>
<evidence type="ECO:0000313" key="4">
    <source>
        <dbReference type="EMBL" id="KAE9133940.1"/>
    </source>
</evidence>
<dbReference type="EMBL" id="QXFZ01000085">
    <property type="protein sequence ID" value="KAE9134287.1"/>
    <property type="molecule type" value="Genomic_DNA"/>
</dbReference>
<evidence type="ECO:0000256" key="1">
    <source>
        <dbReference type="SAM" id="MobiDB-lite"/>
    </source>
</evidence>
<dbReference type="EMBL" id="QXGD01000072">
    <property type="protein sequence ID" value="KAE9254732.1"/>
    <property type="molecule type" value="Genomic_DNA"/>
</dbReference>
<dbReference type="Proteomes" id="UP000476176">
    <property type="component" value="Unassembled WGS sequence"/>
</dbReference>
<evidence type="ECO:0000313" key="3">
    <source>
        <dbReference type="EMBL" id="KAE9026222.1"/>
    </source>
</evidence>
<evidence type="ECO:0000313" key="2">
    <source>
        <dbReference type="EMBL" id="KAE8946882.1"/>
    </source>
</evidence>
<dbReference type="EMBL" id="QXFX01000074">
    <property type="protein sequence ID" value="KAE9133940.1"/>
    <property type="molecule type" value="Genomic_DNA"/>
</dbReference>
<dbReference type="Proteomes" id="UP000440732">
    <property type="component" value="Unassembled WGS sequence"/>
</dbReference>
<evidence type="ECO:0000313" key="13">
    <source>
        <dbReference type="Proteomes" id="UP000437068"/>
    </source>
</evidence>
<dbReference type="PANTHER" id="PTHR11439:SF467">
    <property type="entry name" value="INTEGRASE CATALYTIC DOMAIN-CONTAINING PROTEIN"/>
    <property type="match status" value="1"/>
</dbReference>
<evidence type="ECO:0000313" key="5">
    <source>
        <dbReference type="EMBL" id="KAE9134287.1"/>
    </source>
</evidence>
<dbReference type="Proteomes" id="UP000437068">
    <property type="component" value="Unassembled WGS sequence"/>
</dbReference>
<evidence type="ECO:0000313" key="19">
    <source>
        <dbReference type="Proteomes" id="UP000488956"/>
    </source>
</evidence>
<dbReference type="Proteomes" id="UP000460718">
    <property type="component" value="Unassembled WGS sequence"/>
</dbReference>
<gene>
    <name evidence="10" type="ORF">PF001_g2942</name>
    <name evidence="9" type="ORF">PF002_g2717</name>
    <name evidence="8" type="ORF">PF004_g2467</name>
    <name evidence="7" type="ORF">PF005_g2975</name>
    <name evidence="6" type="ORF">PF006_g3029</name>
    <name evidence="5" type="ORF">PF007_g2997</name>
    <name evidence="2" type="ORF">PF009_g3494</name>
    <name evidence="4" type="ORF">PF010_g2636</name>
    <name evidence="3" type="ORF">PF011_g2666</name>
</gene>
<feature type="compositionally biased region" description="Polar residues" evidence="1">
    <location>
        <begin position="1"/>
        <end position="10"/>
    </location>
</feature>
<dbReference type="Proteomes" id="UP000433483">
    <property type="component" value="Unassembled WGS sequence"/>
</dbReference>
<evidence type="ECO:0000313" key="10">
    <source>
        <dbReference type="EMBL" id="KAE9325436.1"/>
    </source>
</evidence>
<dbReference type="EMBL" id="QXGC01000070">
    <property type="protein sequence ID" value="KAE9251449.1"/>
    <property type="molecule type" value="Genomic_DNA"/>
</dbReference>
<reference evidence="17 18" key="1">
    <citation type="submission" date="2018-09" db="EMBL/GenBank/DDBJ databases">
        <title>Genomic investigation of the strawberry pathogen Phytophthora fragariae indicates pathogenicity is determined by transcriptional variation in three key races.</title>
        <authorList>
            <person name="Adams T.M."/>
            <person name="Armitage A.D."/>
            <person name="Sobczyk M.K."/>
            <person name="Bates H.J."/>
            <person name="Dunwell J.M."/>
            <person name="Nellist C.F."/>
            <person name="Harrison R.J."/>
        </authorList>
    </citation>
    <scope>NUCLEOTIDE SEQUENCE [LARGE SCALE GENOMIC DNA]</scope>
    <source>
        <strain evidence="10 13">A4</strain>
        <strain evidence="9 14">BC-1</strain>
        <strain evidence="8 18">BC-23</strain>
        <strain evidence="7 12">NOV-27</strain>
        <strain evidence="6 15">NOV-5</strain>
        <strain evidence="5 16">NOV-71</strain>
        <strain evidence="2 11">NOV-9</strain>
        <strain evidence="4 19">ONT-3</strain>
        <strain evidence="3 17">SCRP245</strain>
    </source>
</reference>
<dbReference type="EMBL" id="QXGF01000100">
    <property type="protein sequence ID" value="KAE8946882.1"/>
    <property type="molecule type" value="Genomic_DNA"/>
</dbReference>
<evidence type="ECO:0000313" key="9">
    <source>
        <dbReference type="EMBL" id="KAE9254732.1"/>
    </source>
</evidence>
<organism evidence="3 17">
    <name type="scientific">Phytophthora fragariae</name>
    <dbReference type="NCBI Taxonomy" id="53985"/>
    <lineage>
        <taxon>Eukaryota</taxon>
        <taxon>Sar</taxon>
        <taxon>Stramenopiles</taxon>
        <taxon>Oomycota</taxon>
        <taxon>Peronosporomycetes</taxon>
        <taxon>Peronosporales</taxon>
        <taxon>Peronosporaceae</taxon>
        <taxon>Phytophthora</taxon>
    </lineage>
</organism>
<dbReference type="Proteomes" id="UP000488956">
    <property type="component" value="Unassembled WGS sequence"/>
</dbReference>
<evidence type="ECO:0000313" key="15">
    <source>
        <dbReference type="Proteomes" id="UP000440732"/>
    </source>
</evidence>
<evidence type="ECO:0000313" key="17">
    <source>
        <dbReference type="Proteomes" id="UP000460718"/>
    </source>
</evidence>
<keyword evidence="12" id="KW-1185">Reference proteome</keyword>
<sequence>MNVSKPQNTPMAPKTRLDKLTDEPSAEEVAEMQAKPFRQVVGSLLYLARVSRPDLSFTVNQLARHCATPGKEAWTAPKYALRYLRKTKHIELVLRPIEDGMRVATDADWANDL</sequence>
<dbReference type="PANTHER" id="PTHR11439">
    <property type="entry name" value="GAG-POL-RELATED RETROTRANSPOSON"/>
    <property type="match status" value="1"/>
</dbReference>
<evidence type="ECO:0000313" key="11">
    <source>
        <dbReference type="Proteomes" id="UP000429523"/>
    </source>
</evidence>
<feature type="region of interest" description="Disordered" evidence="1">
    <location>
        <begin position="1"/>
        <end position="31"/>
    </location>
</feature>
<evidence type="ECO:0000313" key="7">
    <source>
        <dbReference type="EMBL" id="KAE9231759.1"/>
    </source>
</evidence>
<evidence type="ECO:0008006" key="20">
    <source>
        <dbReference type="Google" id="ProtNLM"/>
    </source>
</evidence>
<comment type="caution">
    <text evidence="3">The sequence shown here is derived from an EMBL/GenBank/DDBJ whole genome shotgun (WGS) entry which is preliminary data.</text>
</comment>
<dbReference type="AlphaFoldDB" id="A0A6A3M3Z2"/>
<accession>A0A6A3M3Z2</accession>
<name>A0A6A3M3Z2_9STRA</name>
<dbReference type="EMBL" id="QXGB01000084">
    <property type="protein sequence ID" value="KAE9231759.1"/>
    <property type="molecule type" value="Genomic_DNA"/>
</dbReference>
<dbReference type="EMBL" id="QXGA01000092">
    <property type="protein sequence ID" value="KAE9152785.1"/>
    <property type="molecule type" value="Genomic_DNA"/>
</dbReference>
<proteinExistence type="predicted"/>
<evidence type="ECO:0000313" key="16">
    <source>
        <dbReference type="Proteomes" id="UP000441208"/>
    </source>
</evidence>
<evidence type="ECO:0000313" key="18">
    <source>
        <dbReference type="Proteomes" id="UP000476176"/>
    </source>
</evidence>
<dbReference type="Proteomes" id="UP000440367">
    <property type="component" value="Unassembled WGS sequence"/>
</dbReference>
<evidence type="ECO:0000313" key="8">
    <source>
        <dbReference type="EMBL" id="KAE9251449.1"/>
    </source>
</evidence>